<proteinExistence type="predicted"/>
<sequence>MSLLNDRQREELYKALLSYFSRLGFPKTLSTFKSELSNKGINIDINDENEHKYDKLLEKKWSSVIRLQKKIMDLEAQLHIAQTELSTIPSNKNCSEGIISWIPCAPAKHTLAGHRQSITSVAFHPVFTILASAAEDSTIKIWDWETGDFERTLKGHTKAVLDVDFNAFSNSNCFLASCSSDLTIKLWDSENDYKNIKTFYGHDHSISSVKFLPPNGDRIVSVSRDKNIKIWEISTGFCTKTISGAHIDWIRTVCPSNDGKLLLSAGNDRIAKIFDIYNGECKLEFQGHEHVIECAIFAPDSACKFLTELSGIHLSKNSIGYIATGSRDKTIKLWGCHTGQMIKTLSGHDNWLRALVFHPSGRYLISASDDKTIRCWDLSQSGKCTRIIEEAHSHFINCLRCTPNFIKSTTSNGSDEIPNKLSNSRKFAMASGGVDLMIRIWAP</sequence>
<gene>
    <name evidence="1" type="ORF">PORY_001713</name>
</gene>
<evidence type="ECO:0000313" key="1">
    <source>
        <dbReference type="EMBL" id="KAG4305038.1"/>
    </source>
</evidence>
<protein>
    <submittedName>
        <fullName evidence="1">Uncharacterized protein</fullName>
    </submittedName>
</protein>
<dbReference type="Proteomes" id="UP000768646">
    <property type="component" value="Unassembled WGS sequence"/>
</dbReference>
<accession>A0ACB7CBT8</accession>
<reference evidence="1 2" key="1">
    <citation type="journal article" date="2021" name="Commun. Biol.">
        <title>Genomic insights into the host specific adaptation of the Pneumocystis genus.</title>
        <authorList>
            <person name="Cisse O.H."/>
            <person name="Ma L."/>
            <person name="Dekker J.P."/>
            <person name="Khil P.P."/>
            <person name="Youn J.-H."/>
            <person name="Brenchley J.M."/>
            <person name="Blair R."/>
            <person name="Pahar B."/>
            <person name="Chabe M."/>
            <person name="Van Rompay K.K.A."/>
            <person name="Keesler R."/>
            <person name="Sukura A."/>
            <person name="Hirsch V."/>
            <person name="Kutty G."/>
            <person name="Liu Y."/>
            <person name="Peng L."/>
            <person name="Chen J."/>
            <person name="Song J."/>
            <person name="Weissenbacher-Lang C."/>
            <person name="Xu J."/>
            <person name="Upham N.S."/>
            <person name="Stajich J.E."/>
            <person name="Cuomo C.A."/>
            <person name="Cushion M.T."/>
            <person name="Kovacs J.A."/>
        </authorList>
    </citation>
    <scope>NUCLEOTIDE SEQUENCE [LARGE SCALE GENOMIC DNA]</scope>
    <source>
        <strain evidence="1 2">RABM</strain>
    </source>
</reference>
<name>A0ACB7CBT8_9ASCO</name>
<dbReference type="EMBL" id="JABTEG010000005">
    <property type="protein sequence ID" value="KAG4305038.1"/>
    <property type="molecule type" value="Genomic_DNA"/>
</dbReference>
<evidence type="ECO:0000313" key="2">
    <source>
        <dbReference type="Proteomes" id="UP000768646"/>
    </source>
</evidence>
<comment type="caution">
    <text evidence="1">The sequence shown here is derived from an EMBL/GenBank/DDBJ whole genome shotgun (WGS) entry which is preliminary data.</text>
</comment>
<keyword evidence="2" id="KW-1185">Reference proteome</keyword>
<organism evidence="1 2">
    <name type="scientific">Pneumocystis oryctolagi</name>
    <dbReference type="NCBI Taxonomy" id="42067"/>
    <lineage>
        <taxon>Eukaryota</taxon>
        <taxon>Fungi</taxon>
        <taxon>Dikarya</taxon>
        <taxon>Ascomycota</taxon>
        <taxon>Taphrinomycotina</taxon>
        <taxon>Pneumocystomycetes</taxon>
        <taxon>Pneumocystaceae</taxon>
        <taxon>Pneumocystis</taxon>
    </lineage>
</organism>